<dbReference type="InterPro" id="IPR036055">
    <property type="entry name" value="LDL_receptor-like_sf"/>
</dbReference>
<keyword evidence="4" id="KW-1133">Transmembrane helix</keyword>
<feature type="domain" description="CUB" evidence="6">
    <location>
        <begin position="33"/>
        <end position="155"/>
    </location>
</feature>
<name>A0ABD3V7G5_SINWO</name>
<evidence type="ECO:0000313" key="7">
    <source>
        <dbReference type="EMBL" id="KAL3856495.1"/>
    </source>
</evidence>
<accession>A0ABD3V7G5</accession>
<evidence type="ECO:0000313" key="8">
    <source>
        <dbReference type="Proteomes" id="UP001634394"/>
    </source>
</evidence>
<gene>
    <name evidence="7" type="ORF">ACJMK2_011246</name>
</gene>
<dbReference type="InterPro" id="IPR035914">
    <property type="entry name" value="Sperma_CUB_dom_sf"/>
</dbReference>
<evidence type="ECO:0000256" key="4">
    <source>
        <dbReference type="SAM" id="Phobius"/>
    </source>
</evidence>
<comment type="caution">
    <text evidence="7">The sequence shown here is derived from an EMBL/GenBank/DDBJ whole genome shotgun (WGS) entry which is preliminary data.</text>
</comment>
<dbReference type="PANTHER" id="PTHR24652:SF67">
    <property type="entry name" value="LOW-DENSITY LIPOPROTEIN RECEPTOR CLASS A DOMAIN-CONTAINING PROTEIN 2"/>
    <property type="match status" value="1"/>
</dbReference>
<dbReference type="Pfam" id="PF00057">
    <property type="entry name" value="Ldl_recept_a"/>
    <property type="match status" value="1"/>
</dbReference>
<feature type="chain" id="PRO_5044792175" description="CUB domain-containing protein" evidence="5">
    <location>
        <begin position="24"/>
        <end position="300"/>
    </location>
</feature>
<feature type="disulfide bond" evidence="2">
    <location>
        <begin position="167"/>
        <end position="185"/>
    </location>
</feature>
<dbReference type="PANTHER" id="PTHR24652">
    <property type="entry name" value="LOW-DENSITY LIPOPROTEIN RECEPTOR CLASS A DOMAIN-CONTAINING PROTEIN 2"/>
    <property type="match status" value="1"/>
</dbReference>
<evidence type="ECO:0000256" key="1">
    <source>
        <dbReference type="ARBA" id="ARBA00023157"/>
    </source>
</evidence>
<evidence type="ECO:0000256" key="3">
    <source>
        <dbReference type="SAM" id="MobiDB-lite"/>
    </source>
</evidence>
<keyword evidence="4" id="KW-0472">Membrane</keyword>
<dbReference type="CDD" id="cd00112">
    <property type="entry name" value="LDLa"/>
    <property type="match status" value="1"/>
</dbReference>
<dbReference type="SUPFAM" id="SSF57424">
    <property type="entry name" value="LDL receptor-like module"/>
    <property type="match status" value="1"/>
</dbReference>
<evidence type="ECO:0000256" key="2">
    <source>
        <dbReference type="PROSITE-ProRule" id="PRU00124"/>
    </source>
</evidence>
<reference evidence="7 8" key="1">
    <citation type="submission" date="2024-11" db="EMBL/GenBank/DDBJ databases">
        <title>Chromosome-level genome assembly of the freshwater bivalve Anodonta woodiana.</title>
        <authorList>
            <person name="Chen X."/>
        </authorList>
    </citation>
    <scope>NUCLEOTIDE SEQUENCE [LARGE SCALE GENOMIC DNA]</scope>
    <source>
        <strain evidence="7">MN2024</strain>
        <tissue evidence="7">Gills</tissue>
    </source>
</reference>
<keyword evidence="4" id="KW-0812">Transmembrane</keyword>
<dbReference type="SUPFAM" id="SSF49854">
    <property type="entry name" value="Spermadhesin, CUB domain"/>
    <property type="match status" value="1"/>
</dbReference>
<dbReference type="InterPro" id="IPR042333">
    <property type="entry name" value="LRAD2/Mig-13-like"/>
</dbReference>
<organism evidence="7 8">
    <name type="scientific">Sinanodonta woodiana</name>
    <name type="common">Chinese pond mussel</name>
    <name type="synonym">Anodonta woodiana</name>
    <dbReference type="NCBI Taxonomy" id="1069815"/>
    <lineage>
        <taxon>Eukaryota</taxon>
        <taxon>Metazoa</taxon>
        <taxon>Spiralia</taxon>
        <taxon>Lophotrochozoa</taxon>
        <taxon>Mollusca</taxon>
        <taxon>Bivalvia</taxon>
        <taxon>Autobranchia</taxon>
        <taxon>Heteroconchia</taxon>
        <taxon>Palaeoheterodonta</taxon>
        <taxon>Unionida</taxon>
        <taxon>Unionoidea</taxon>
        <taxon>Unionidae</taxon>
        <taxon>Unioninae</taxon>
        <taxon>Sinanodonta</taxon>
    </lineage>
</organism>
<keyword evidence="1 2" id="KW-1015">Disulfide bond</keyword>
<dbReference type="EMBL" id="JBJQND010000013">
    <property type="protein sequence ID" value="KAL3856495.1"/>
    <property type="molecule type" value="Genomic_DNA"/>
</dbReference>
<dbReference type="InterPro" id="IPR002172">
    <property type="entry name" value="LDrepeatLR_classA_rpt"/>
</dbReference>
<dbReference type="PROSITE" id="PS50068">
    <property type="entry name" value="LDLRA_2"/>
    <property type="match status" value="1"/>
</dbReference>
<evidence type="ECO:0000256" key="5">
    <source>
        <dbReference type="SAM" id="SignalP"/>
    </source>
</evidence>
<feature type="disulfide bond" evidence="2">
    <location>
        <begin position="160"/>
        <end position="172"/>
    </location>
</feature>
<evidence type="ECO:0000259" key="6">
    <source>
        <dbReference type="PROSITE" id="PS01180"/>
    </source>
</evidence>
<dbReference type="InterPro" id="IPR000859">
    <property type="entry name" value="CUB_dom"/>
</dbReference>
<keyword evidence="5" id="KW-0732">Signal</keyword>
<feature type="region of interest" description="Disordered" evidence="3">
    <location>
        <begin position="278"/>
        <end position="300"/>
    </location>
</feature>
<proteinExistence type="predicted"/>
<sequence length="300" mass="32850">MESLTYVTAMVLLVFLSSVQVSGIQYYNMANLCGQSLDMTYYKIDQGRLQLKLSSSVQIMTCKLTIVAPSVRNRLMFYFETLNINSISCSDESLQLFDGPDIYAPRLAGLDYKICGYSKPGGVYTTTGNTLTLLFTASYYSYFVDDGFDAVFTAYHLGACYNNEYDCSNGRCIASSLTCNGYNPCGDYSDCTISVGAIAGIVIGSIVFISIITVVIILLRRRRRMLYRNVPYVAVNDTTSTTVHAPPPTYGAVNGTAYTTVYAHATISGAVQAGWNPQTPQHYPHHPHGNLGSLSPAYHS</sequence>
<dbReference type="Gene3D" id="4.10.400.10">
    <property type="entry name" value="Low-density Lipoprotein Receptor"/>
    <property type="match status" value="1"/>
</dbReference>
<feature type="signal peptide" evidence="5">
    <location>
        <begin position="1"/>
        <end position="23"/>
    </location>
</feature>
<comment type="caution">
    <text evidence="2">Lacks conserved residue(s) required for the propagation of feature annotation.</text>
</comment>
<dbReference type="Gene3D" id="2.60.120.290">
    <property type="entry name" value="Spermadhesin, CUB domain"/>
    <property type="match status" value="1"/>
</dbReference>
<keyword evidence="8" id="KW-1185">Reference proteome</keyword>
<dbReference type="Proteomes" id="UP001634394">
    <property type="component" value="Unassembled WGS sequence"/>
</dbReference>
<dbReference type="PROSITE" id="PS01180">
    <property type="entry name" value="CUB"/>
    <property type="match status" value="1"/>
</dbReference>
<protein>
    <recommendedName>
        <fullName evidence="6">CUB domain-containing protein</fullName>
    </recommendedName>
</protein>
<feature type="transmembrane region" description="Helical" evidence="4">
    <location>
        <begin position="193"/>
        <end position="219"/>
    </location>
</feature>
<dbReference type="AlphaFoldDB" id="A0ABD3V7G5"/>